<dbReference type="AlphaFoldDB" id="A0A382MJP2"/>
<evidence type="ECO:0000313" key="2">
    <source>
        <dbReference type="EMBL" id="SVC49194.1"/>
    </source>
</evidence>
<sequence>KSAVAPEYRLMEMEGPDHDRSFVCAVRHSGCELGRGSGKSKKNAEMNAAATAIDTLHAKGKA</sequence>
<organism evidence="2">
    <name type="scientific">marine metagenome</name>
    <dbReference type="NCBI Taxonomy" id="408172"/>
    <lineage>
        <taxon>unclassified sequences</taxon>
        <taxon>metagenomes</taxon>
        <taxon>ecological metagenomes</taxon>
    </lineage>
</organism>
<dbReference type="SUPFAM" id="SSF54768">
    <property type="entry name" value="dsRNA-binding domain-like"/>
    <property type="match status" value="1"/>
</dbReference>
<evidence type="ECO:0000259" key="1">
    <source>
        <dbReference type="PROSITE" id="PS50137"/>
    </source>
</evidence>
<proteinExistence type="predicted"/>
<dbReference type="Pfam" id="PF00035">
    <property type="entry name" value="dsrm"/>
    <property type="match status" value="1"/>
</dbReference>
<dbReference type="PROSITE" id="PS50137">
    <property type="entry name" value="DS_RBD"/>
    <property type="match status" value="1"/>
</dbReference>
<dbReference type="CDD" id="cd10845">
    <property type="entry name" value="DSRM_RNAse_III_family"/>
    <property type="match status" value="1"/>
</dbReference>
<name>A0A382MJP2_9ZZZZ</name>
<feature type="domain" description="DRBM" evidence="1">
    <location>
        <begin position="1"/>
        <end position="58"/>
    </location>
</feature>
<protein>
    <recommendedName>
        <fullName evidence="1">DRBM domain-containing protein</fullName>
    </recommendedName>
</protein>
<dbReference type="SMART" id="SM00358">
    <property type="entry name" value="DSRM"/>
    <property type="match status" value="1"/>
</dbReference>
<dbReference type="InterPro" id="IPR014720">
    <property type="entry name" value="dsRBD_dom"/>
</dbReference>
<accession>A0A382MJP2</accession>
<dbReference type="Gene3D" id="3.30.160.20">
    <property type="match status" value="1"/>
</dbReference>
<gene>
    <name evidence="2" type="ORF">METZ01_LOCUS302048</name>
</gene>
<feature type="non-terminal residue" evidence="2">
    <location>
        <position position="1"/>
    </location>
</feature>
<reference evidence="2" key="1">
    <citation type="submission" date="2018-05" db="EMBL/GenBank/DDBJ databases">
        <authorList>
            <person name="Lanie J.A."/>
            <person name="Ng W.-L."/>
            <person name="Kazmierczak K.M."/>
            <person name="Andrzejewski T.M."/>
            <person name="Davidsen T.M."/>
            <person name="Wayne K.J."/>
            <person name="Tettelin H."/>
            <person name="Glass J.I."/>
            <person name="Rusch D."/>
            <person name="Podicherti R."/>
            <person name="Tsui H.-C.T."/>
            <person name="Winkler M.E."/>
        </authorList>
    </citation>
    <scope>NUCLEOTIDE SEQUENCE</scope>
</reference>
<dbReference type="EMBL" id="UINC01094173">
    <property type="protein sequence ID" value="SVC49194.1"/>
    <property type="molecule type" value="Genomic_DNA"/>
</dbReference>